<protein>
    <submittedName>
        <fullName evidence="1">Uncharacterized protein</fullName>
    </submittedName>
</protein>
<comment type="caution">
    <text evidence="1">The sequence shown here is derived from an EMBL/GenBank/DDBJ whole genome shotgun (WGS) entry which is preliminary data.</text>
</comment>
<accession>A0ABU8BX41</accession>
<dbReference type="EMBL" id="JBALHR010000008">
    <property type="protein sequence ID" value="MEH7829258.1"/>
    <property type="molecule type" value="Genomic_DNA"/>
</dbReference>
<keyword evidence="2" id="KW-1185">Reference proteome</keyword>
<organism evidence="1 2">
    <name type="scientific">Gemmobacter denitrificans</name>
    <dbReference type="NCBI Taxonomy" id="3123040"/>
    <lineage>
        <taxon>Bacteria</taxon>
        <taxon>Pseudomonadati</taxon>
        <taxon>Pseudomonadota</taxon>
        <taxon>Alphaproteobacteria</taxon>
        <taxon>Rhodobacterales</taxon>
        <taxon>Paracoccaceae</taxon>
        <taxon>Gemmobacter</taxon>
    </lineage>
</organism>
<proteinExistence type="predicted"/>
<reference evidence="1" key="1">
    <citation type="submission" date="2024-02" db="EMBL/GenBank/DDBJ databases">
        <title>Genome sequences of strain Gemmobacter sp. JM10B15.</title>
        <authorList>
            <person name="Zhang M."/>
        </authorList>
    </citation>
    <scope>NUCLEOTIDE SEQUENCE</scope>
    <source>
        <strain evidence="1">JM10B15</strain>
    </source>
</reference>
<dbReference type="Proteomes" id="UP001431963">
    <property type="component" value="Unassembled WGS sequence"/>
</dbReference>
<dbReference type="RefSeq" id="WP_335424113.1">
    <property type="nucleotide sequence ID" value="NZ_JBALHR010000008.1"/>
</dbReference>
<evidence type="ECO:0000313" key="2">
    <source>
        <dbReference type="Proteomes" id="UP001431963"/>
    </source>
</evidence>
<evidence type="ECO:0000313" key="1">
    <source>
        <dbReference type="EMBL" id="MEH7829258.1"/>
    </source>
</evidence>
<gene>
    <name evidence="1" type="ORF">V6590_13970</name>
</gene>
<sequence length="108" mass="12447">MTRNSLRTIEWEGEPSENDLWKLFSDNPDAASERVLFYSQLKPLLRKMRLTDETRYYRLYEHSPVPERPEQARLRVTVTQRNLYRVAGAMITGAASDAAIQYLGAAPS</sequence>
<name>A0ABU8BX41_9RHOB</name>